<dbReference type="Pfam" id="PF01248">
    <property type="entry name" value="Ribosomal_L7Ae"/>
    <property type="match status" value="1"/>
</dbReference>
<protein>
    <submittedName>
        <fullName evidence="2">50S ribosomal protein L7AE</fullName>
    </submittedName>
</protein>
<evidence type="ECO:0000259" key="1">
    <source>
        <dbReference type="Pfam" id="PF01248"/>
    </source>
</evidence>
<evidence type="ECO:0000313" key="2">
    <source>
        <dbReference type="EMBL" id="KRM62461.1"/>
    </source>
</evidence>
<dbReference type="AlphaFoldDB" id="A0A0R2A5Z3"/>
<feature type="domain" description="Ribosomal protein eL8/eL30/eS12/Gadd45" evidence="1">
    <location>
        <begin position="20"/>
        <end position="100"/>
    </location>
</feature>
<dbReference type="InterPro" id="IPR004038">
    <property type="entry name" value="Ribosomal_eL8/eL30/eS12/Gad45"/>
</dbReference>
<keyword evidence="2" id="KW-0689">Ribosomal protein</keyword>
<reference evidence="2 3" key="1">
    <citation type="journal article" date="2015" name="Genome Announc.">
        <title>Expanding the biotechnology potential of lactobacilli through comparative genomics of 213 strains and associated genera.</title>
        <authorList>
            <person name="Sun Z."/>
            <person name="Harris H.M."/>
            <person name="McCann A."/>
            <person name="Guo C."/>
            <person name="Argimon S."/>
            <person name="Zhang W."/>
            <person name="Yang X."/>
            <person name="Jeffery I.B."/>
            <person name="Cooney J.C."/>
            <person name="Kagawa T.F."/>
            <person name="Liu W."/>
            <person name="Song Y."/>
            <person name="Salvetti E."/>
            <person name="Wrobel A."/>
            <person name="Rasinkangas P."/>
            <person name="Parkhill J."/>
            <person name="Rea M.C."/>
            <person name="O'Sullivan O."/>
            <person name="Ritari J."/>
            <person name="Douillard F.P."/>
            <person name="Paul Ross R."/>
            <person name="Yang R."/>
            <person name="Briner A.E."/>
            <person name="Felis G.E."/>
            <person name="de Vos W.M."/>
            <person name="Barrangou R."/>
            <person name="Klaenhammer T.R."/>
            <person name="Caufield P.W."/>
            <person name="Cui Y."/>
            <person name="Zhang H."/>
            <person name="O'Toole P.W."/>
        </authorList>
    </citation>
    <scope>NUCLEOTIDE SEQUENCE [LARGE SCALE GENOMIC DNA]</scope>
    <source>
        <strain evidence="2 3">DSM 20634</strain>
    </source>
</reference>
<sequence length="114" mass="12843">MSIINRPEENYLAMTNRQSILNLLGIARRAGELISGEDTVLKAIRSQKVQLVLIASDAGKTTSKKFQDKCHYYQVPFDITFEKQQLNTATGQARTVYGITQSGFAHKIEELLHM</sequence>
<dbReference type="PATRIC" id="fig|1423813.3.peg.2072"/>
<keyword evidence="2" id="KW-0687">Ribonucleoprotein</keyword>
<name>A0A0R2A5Z3_9LACO</name>
<dbReference type="GO" id="GO:0005840">
    <property type="term" value="C:ribosome"/>
    <property type="evidence" value="ECO:0007669"/>
    <property type="project" value="UniProtKB-KW"/>
</dbReference>
<organism evidence="2 3">
    <name type="scientific">Paucilactobacillus vaccinostercus DSM 20634</name>
    <dbReference type="NCBI Taxonomy" id="1423813"/>
    <lineage>
        <taxon>Bacteria</taxon>
        <taxon>Bacillati</taxon>
        <taxon>Bacillota</taxon>
        <taxon>Bacilli</taxon>
        <taxon>Lactobacillales</taxon>
        <taxon>Lactobacillaceae</taxon>
        <taxon>Paucilactobacillus</taxon>
    </lineage>
</organism>
<evidence type="ECO:0000313" key="3">
    <source>
        <dbReference type="Proteomes" id="UP000051733"/>
    </source>
</evidence>
<accession>A0A0R2A5Z3</accession>
<proteinExistence type="predicted"/>
<gene>
    <name evidence="2" type="ORF">FC26_GL002035</name>
</gene>
<keyword evidence="3" id="KW-1185">Reference proteome</keyword>
<dbReference type="SUPFAM" id="SSF55315">
    <property type="entry name" value="L30e-like"/>
    <property type="match status" value="1"/>
</dbReference>
<dbReference type="Gene3D" id="3.30.1330.30">
    <property type="match status" value="1"/>
</dbReference>
<comment type="caution">
    <text evidence="2">The sequence shown here is derived from an EMBL/GenBank/DDBJ whole genome shotgun (WGS) entry which is preliminary data.</text>
</comment>
<dbReference type="InterPro" id="IPR029064">
    <property type="entry name" value="Ribosomal_eL30-like_sf"/>
</dbReference>
<dbReference type="EMBL" id="AYYY01000005">
    <property type="protein sequence ID" value="KRM62461.1"/>
    <property type="molecule type" value="Genomic_DNA"/>
</dbReference>
<dbReference type="Proteomes" id="UP000051733">
    <property type="component" value="Unassembled WGS sequence"/>
</dbReference>
<dbReference type="STRING" id="1423813.FC26_GL002035"/>